<dbReference type="Proteomes" id="UP000799118">
    <property type="component" value="Unassembled WGS sequence"/>
</dbReference>
<dbReference type="EMBL" id="ML769570">
    <property type="protein sequence ID" value="KAE9393518.1"/>
    <property type="molecule type" value="Genomic_DNA"/>
</dbReference>
<proteinExistence type="predicted"/>
<gene>
    <name evidence="1" type="ORF">BT96DRAFT_217243</name>
</gene>
<sequence length="88" mass="10197">MHIGGICLSEVVLSMRVWAISRDRFRHHFAYILSASLRWCFHCDINCNRYILQQNRLCSASAPRTTARLSAHTEPHRICISIWNISAI</sequence>
<evidence type="ECO:0000313" key="1">
    <source>
        <dbReference type="EMBL" id="KAE9393518.1"/>
    </source>
</evidence>
<evidence type="ECO:0000313" key="2">
    <source>
        <dbReference type="Proteomes" id="UP000799118"/>
    </source>
</evidence>
<dbReference type="OrthoDB" id="2958007at2759"/>
<accession>A0A6A4H717</accession>
<name>A0A6A4H717_9AGAR</name>
<reference evidence="1" key="1">
    <citation type="journal article" date="2019" name="Environ. Microbiol.">
        <title>Fungal ecological strategies reflected in gene transcription - a case study of two litter decomposers.</title>
        <authorList>
            <person name="Barbi F."/>
            <person name="Kohler A."/>
            <person name="Barry K."/>
            <person name="Baskaran P."/>
            <person name="Daum C."/>
            <person name="Fauchery L."/>
            <person name="Ihrmark K."/>
            <person name="Kuo A."/>
            <person name="LaButti K."/>
            <person name="Lipzen A."/>
            <person name="Morin E."/>
            <person name="Grigoriev I.V."/>
            <person name="Henrissat B."/>
            <person name="Lindahl B."/>
            <person name="Martin F."/>
        </authorList>
    </citation>
    <scope>NUCLEOTIDE SEQUENCE</scope>
    <source>
        <strain evidence="1">JB14</strain>
    </source>
</reference>
<keyword evidence="2" id="KW-1185">Reference proteome</keyword>
<organism evidence="1 2">
    <name type="scientific">Gymnopus androsaceus JB14</name>
    <dbReference type="NCBI Taxonomy" id="1447944"/>
    <lineage>
        <taxon>Eukaryota</taxon>
        <taxon>Fungi</taxon>
        <taxon>Dikarya</taxon>
        <taxon>Basidiomycota</taxon>
        <taxon>Agaricomycotina</taxon>
        <taxon>Agaricomycetes</taxon>
        <taxon>Agaricomycetidae</taxon>
        <taxon>Agaricales</taxon>
        <taxon>Marasmiineae</taxon>
        <taxon>Omphalotaceae</taxon>
        <taxon>Gymnopus</taxon>
    </lineage>
</organism>
<dbReference type="AlphaFoldDB" id="A0A6A4H717"/>
<protein>
    <submittedName>
        <fullName evidence="1">Uncharacterized protein</fullName>
    </submittedName>
</protein>